<dbReference type="Proteomes" id="UP000075288">
    <property type="component" value="Unassembled WGS sequence"/>
</dbReference>
<comment type="caution">
    <text evidence="1">The sequence shown here is derived from an EMBL/GenBank/DDBJ whole genome shotgun (WGS) entry which is preliminary data.</text>
</comment>
<reference evidence="1 2" key="1">
    <citation type="submission" date="2016-01" db="EMBL/GenBank/DDBJ databases">
        <title>Genome Sequences of Twelve Sporeforming Bacillus Species Isolated from Foods.</title>
        <authorList>
            <person name="Berendsen E.M."/>
            <person name="Wells-Bennik M.H."/>
            <person name="Krawcyk A.O."/>
            <person name="De Jong A."/>
            <person name="Holsappel S."/>
            <person name="Eijlander R.T."/>
            <person name="Kuipers O.P."/>
        </authorList>
    </citation>
    <scope>NUCLEOTIDE SEQUENCE [LARGE SCALE GENOMIC DNA]</scope>
    <source>
        <strain evidence="1 2">B4098</strain>
    </source>
</reference>
<proteinExistence type="predicted"/>
<evidence type="ECO:0000313" key="1">
    <source>
        <dbReference type="EMBL" id="KYC60717.1"/>
    </source>
</evidence>
<name>A0A150JU31_HEYCO</name>
<sequence>MTKFGIVLPGTASASPLRQSFTSPNGWPISFGVSLPSGVMTRSSHAGKCSFASSENVLPISLNASQSLFDSHGGEIAALNGWTNGCMSVLERSNFSYHVAAGKTISENRPELVIRKSMLTNKSAFPRGGSPSVLIVSGCHELAVSVNTASSPPIKCLTKYSWPFPLSPNRFERQLKNTLGKLRGSSGFSMAHSSFSCFNCSTTYWMTSWSSFAPFSRASLTMSIEFFVNCGKEGSQPSLAARALTSAGCMFLKRPPQPSWLSLMRASYRYWSVTK</sequence>
<gene>
    <name evidence="1" type="ORF">B4098_1739</name>
</gene>
<dbReference type="EMBL" id="LQYG01000084">
    <property type="protein sequence ID" value="KYC60717.1"/>
    <property type="molecule type" value="Genomic_DNA"/>
</dbReference>
<accession>A0A150JU31</accession>
<evidence type="ECO:0000313" key="2">
    <source>
        <dbReference type="Proteomes" id="UP000075288"/>
    </source>
</evidence>
<organism evidence="1 2">
    <name type="scientific">Heyndrickxia coagulans</name>
    <name type="common">Weizmannia coagulans</name>
    <dbReference type="NCBI Taxonomy" id="1398"/>
    <lineage>
        <taxon>Bacteria</taxon>
        <taxon>Bacillati</taxon>
        <taxon>Bacillota</taxon>
        <taxon>Bacilli</taxon>
        <taxon>Bacillales</taxon>
        <taxon>Bacillaceae</taxon>
        <taxon>Heyndrickxia</taxon>
    </lineage>
</organism>
<dbReference type="AlphaFoldDB" id="A0A150JU31"/>
<protein>
    <submittedName>
        <fullName evidence="1">Uncharacterized protein</fullName>
    </submittedName>
</protein>